<sequence>MSQSAVAAGYNCLGTVNDVAVLPDGSLAIGEFYDASTPDYWLYLCNVNVAANGGNGAISTTICKSWQATLLTAQATGKKINIWFSDTLSCGTHPQYTVADITFGPALEN</sequence>
<organism evidence="1 2">
    <name type="scientific">Dyella mobilis</name>
    <dbReference type="NCBI Taxonomy" id="1849582"/>
    <lineage>
        <taxon>Bacteria</taxon>
        <taxon>Pseudomonadati</taxon>
        <taxon>Pseudomonadota</taxon>
        <taxon>Gammaproteobacteria</taxon>
        <taxon>Lysobacterales</taxon>
        <taxon>Rhodanobacteraceae</taxon>
        <taxon>Dyella</taxon>
    </lineage>
</organism>
<name>A0ABS2KC98_9GAMM</name>
<evidence type="ECO:0000313" key="1">
    <source>
        <dbReference type="EMBL" id="MBM7128792.1"/>
    </source>
</evidence>
<proteinExistence type="predicted"/>
<reference evidence="1" key="1">
    <citation type="submission" date="2020-10" db="EMBL/GenBank/DDBJ databases">
        <title>Phylogeny of dyella-like bacteria.</title>
        <authorList>
            <person name="Fu J."/>
        </authorList>
    </citation>
    <scope>NUCLEOTIDE SEQUENCE</scope>
    <source>
        <strain evidence="1">DHON07</strain>
    </source>
</reference>
<keyword evidence="2" id="KW-1185">Reference proteome</keyword>
<dbReference type="EMBL" id="JADIKF010000035">
    <property type="protein sequence ID" value="MBM7128792.1"/>
    <property type="molecule type" value="Genomic_DNA"/>
</dbReference>
<comment type="caution">
    <text evidence="1">The sequence shown here is derived from an EMBL/GenBank/DDBJ whole genome shotgun (WGS) entry which is preliminary data.</text>
</comment>
<dbReference type="Proteomes" id="UP001430193">
    <property type="component" value="Unassembled WGS sequence"/>
</dbReference>
<evidence type="ECO:0000313" key="2">
    <source>
        <dbReference type="Proteomes" id="UP001430193"/>
    </source>
</evidence>
<accession>A0ABS2KC98</accession>
<dbReference type="RefSeq" id="WP_204630407.1">
    <property type="nucleotide sequence ID" value="NZ_BSOC01000006.1"/>
</dbReference>
<gene>
    <name evidence="1" type="ORF">ISS99_04585</name>
</gene>
<protein>
    <submittedName>
        <fullName evidence="1">Uncharacterized protein</fullName>
    </submittedName>
</protein>